<evidence type="ECO:0000313" key="4">
    <source>
        <dbReference type="EMBL" id="WAQ98270.1"/>
    </source>
</evidence>
<organism evidence="4 5">
    <name type="scientific">Mya arenaria</name>
    <name type="common">Soft-shell clam</name>
    <dbReference type="NCBI Taxonomy" id="6604"/>
    <lineage>
        <taxon>Eukaryota</taxon>
        <taxon>Metazoa</taxon>
        <taxon>Spiralia</taxon>
        <taxon>Lophotrochozoa</taxon>
        <taxon>Mollusca</taxon>
        <taxon>Bivalvia</taxon>
        <taxon>Autobranchia</taxon>
        <taxon>Heteroconchia</taxon>
        <taxon>Euheterodonta</taxon>
        <taxon>Imparidentia</taxon>
        <taxon>Neoheterodontei</taxon>
        <taxon>Myida</taxon>
        <taxon>Myoidea</taxon>
        <taxon>Myidae</taxon>
        <taxon>Mya</taxon>
    </lineage>
</organism>
<reference evidence="4" key="1">
    <citation type="submission" date="2022-11" db="EMBL/GenBank/DDBJ databases">
        <title>Centuries of genome instability and evolution in soft-shell clam transmissible cancer (bioRxiv).</title>
        <authorList>
            <person name="Hart S.F.M."/>
            <person name="Yonemitsu M.A."/>
            <person name="Giersch R.M."/>
            <person name="Beal B.F."/>
            <person name="Arriagada G."/>
            <person name="Davis B.W."/>
            <person name="Ostrander E.A."/>
            <person name="Goff S.P."/>
            <person name="Metzger M.J."/>
        </authorList>
    </citation>
    <scope>NUCLEOTIDE SEQUENCE</scope>
    <source>
        <strain evidence="4">MELC-2E11</strain>
        <tissue evidence="4">Siphon/mantle</tissue>
    </source>
</reference>
<proteinExistence type="predicted"/>
<dbReference type="Proteomes" id="UP001164746">
    <property type="component" value="Chromosome 3"/>
</dbReference>
<keyword evidence="2" id="KW-1133">Transmembrane helix</keyword>
<sequence length="190" mass="20672">MKIQGISPKHSFGLILVLARTSLGGECCNGYHDLSGEYHGSQWCSDLCCGSSKLGLLNCCNTPILTAPDTDKSTTCGKFFKEPQDIWIPIVIGLGVVVFLAGLGKAIACCCQYCDKRSGTNGVQPQETPTPPSEARTEDFHHKQTPPISHVRTLHVNCYSGSQYSGYLVKYNNAHAQQAWVPLGSEHEKE</sequence>
<evidence type="ECO:0000256" key="3">
    <source>
        <dbReference type="SAM" id="SignalP"/>
    </source>
</evidence>
<evidence type="ECO:0000313" key="5">
    <source>
        <dbReference type="Proteomes" id="UP001164746"/>
    </source>
</evidence>
<evidence type="ECO:0000256" key="2">
    <source>
        <dbReference type="SAM" id="Phobius"/>
    </source>
</evidence>
<feature type="region of interest" description="Disordered" evidence="1">
    <location>
        <begin position="119"/>
        <end position="140"/>
    </location>
</feature>
<accession>A0ABY7DTJ0</accession>
<evidence type="ECO:0000256" key="1">
    <source>
        <dbReference type="SAM" id="MobiDB-lite"/>
    </source>
</evidence>
<name>A0ABY7DTJ0_MYAAR</name>
<protein>
    <submittedName>
        <fullName evidence="4">Uncharacterized protein</fullName>
    </submittedName>
</protein>
<keyword evidence="3" id="KW-0732">Signal</keyword>
<keyword evidence="2" id="KW-0812">Transmembrane</keyword>
<feature type="transmembrane region" description="Helical" evidence="2">
    <location>
        <begin position="86"/>
        <end position="108"/>
    </location>
</feature>
<feature type="chain" id="PRO_5045740385" evidence="3">
    <location>
        <begin position="25"/>
        <end position="190"/>
    </location>
</feature>
<dbReference type="EMBL" id="CP111014">
    <property type="protein sequence ID" value="WAQ98270.1"/>
    <property type="molecule type" value="Genomic_DNA"/>
</dbReference>
<keyword evidence="2" id="KW-0472">Membrane</keyword>
<feature type="signal peptide" evidence="3">
    <location>
        <begin position="1"/>
        <end position="24"/>
    </location>
</feature>
<keyword evidence="5" id="KW-1185">Reference proteome</keyword>
<gene>
    <name evidence="4" type="ORF">MAR_022643</name>
</gene>